<organism evidence="4 5">
    <name type="scientific">Paralvinella palmiformis</name>
    <dbReference type="NCBI Taxonomy" id="53620"/>
    <lineage>
        <taxon>Eukaryota</taxon>
        <taxon>Metazoa</taxon>
        <taxon>Spiralia</taxon>
        <taxon>Lophotrochozoa</taxon>
        <taxon>Annelida</taxon>
        <taxon>Polychaeta</taxon>
        <taxon>Sedentaria</taxon>
        <taxon>Canalipalpata</taxon>
        <taxon>Terebellida</taxon>
        <taxon>Terebelliformia</taxon>
        <taxon>Alvinellidae</taxon>
        <taxon>Paralvinella</taxon>
    </lineage>
</organism>
<dbReference type="InterPro" id="IPR012462">
    <property type="entry name" value="UFSP1/2_DUB_cat"/>
</dbReference>
<comment type="similarity">
    <text evidence="1">Belongs to the peptidase C78 family.</text>
</comment>
<evidence type="ECO:0000259" key="3">
    <source>
        <dbReference type="Pfam" id="PF07910"/>
    </source>
</evidence>
<evidence type="ECO:0000256" key="1">
    <source>
        <dbReference type="ARBA" id="ARBA00008552"/>
    </source>
</evidence>
<evidence type="ECO:0000313" key="4">
    <source>
        <dbReference type="EMBL" id="KAK2156128.1"/>
    </source>
</evidence>
<dbReference type="GO" id="GO:0071567">
    <property type="term" value="F:deUFMylase activity"/>
    <property type="evidence" value="ECO:0007669"/>
    <property type="project" value="UniProtKB-ARBA"/>
</dbReference>
<keyword evidence="5" id="KW-1185">Reference proteome</keyword>
<dbReference type="PANTHER" id="PTHR48153">
    <property type="entry name" value="UFM1-SPECIFIC PROTEASE 2"/>
    <property type="match status" value="1"/>
</dbReference>
<keyword evidence="2" id="KW-0378">Hydrolase</keyword>
<accession>A0AAD9N5F6</accession>
<gene>
    <name evidence="4" type="ORF">LSH36_221g04031</name>
</gene>
<dbReference type="EMBL" id="JAODUP010000221">
    <property type="protein sequence ID" value="KAK2156128.1"/>
    <property type="molecule type" value="Genomic_DNA"/>
</dbReference>
<dbReference type="AlphaFoldDB" id="A0AAD9N5F6"/>
<sequence>MLLSCLAKCDLYEHVLFNGRPLIPSISKIQRLIETAWQKGFDRAGCEQLGGRVINTTKWIGATEIVATLSSLKIKCQLIDFHTPTGSNSTHPQLFEWVKSYFKNVDKYKPPLYLQHQGHSRTIIGLEQTKDGSLRLLLFDPSCRKPQMTQFLQDISPNLMRTLRRPLHTLKAKQYQIVSIQGVLTDKEYQESKMLKSEQIP</sequence>
<proteinExistence type="inferred from homology"/>
<feature type="domain" description="UFSP1/2/DUB catalytic" evidence="3">
    <location>
        <begin position="1"/>
        <end position="178"/>
    </location>
</feature>
<name>A0AAD9N5F6_9ANNE</name>
<dbReference type="PANTHER" id="PTHR48153:SF4">
    <property type="entry name" value="UBIQUITIN CARBOXYL-TERMINAL HYDROLASE MUG105"/>
    <property type="match status" value="1"/>
</dbReference>
<evidence type="ECO:0000313" key="5">
    <source>
        <dbReference type="Proteomes" id="UP001208570"/>
    </source>
</evidence>
<reference evidence="4" key="1">
    <citation type="journal article" date="2023" name="Mol. Biol. Evol.">
        <title>Third-Generation Sequencing Reveals the Adaptive Role of the Epigenome in Three Deep-Sea Polychaetes.</title>
        <authorList>
            <person name="Perez M."/>
            <person name="Aroh O."/>
            <person name="Sun Y."/>
            <person name="Lan Y."/>
            <person name="Juniper S.K."/>
            <person name="Young C.R."/>
            <person name="Angers B."/>
            <person name="Qian P.Y."/>
        </authorList>
    </citation>
    <scope>NUCLEOTIDE SEQUENCE</scope>
    <source>
        <strain evidence="4">P08H-3</strain>
    </source>
</reference>
<protein>
    <recommendedName>
        <fullName evidence="3">UFSP1/2/DUB catalytic domain-containing protein</fullName>
    </recommendedName>
</protein>
<comment type="caution">
    <text evidence="4">The sequence shown here is derived from an EMBL/GenBank/DDBJ whole genome shotgun (WGS) entry which is preliminary data.</text>
</comment>
<dbReference type="Gene3D" id="3.90.70.130">
    <property type="match status" value="1"/>
</dbReference>
<dbReference type="Pfam" id="PF07910">
    <property type="entry name" value="Peptidase_C78"/>
    <property type="match status" value="1"/>
</dbReference>
<evidence type="ECO:0000256" key="2">
    <source>
        <dbReference type="ARBA" id="ARBA00022801"/>
    </source>
</evidence>
<dbReference type="Proteomes" id="UP001208570">
    <property type="component" value="Unassembled WGS sequence"/>
</dbReference>